<feature type="transmembrane region" description="Helical" evidence="1">
    <location>
        <begin position="114"/>
        <end position="135"/>
    </location>
</feature>
<reference evidence="2 3" key="1">
    <citation type="submission" date="2018-07" db="EMBL/GenBank/DDBJ databases">
        <title>Erythrobacter nanhaiensis sp. nov., a novel member of the genus Erythrobacter isolated from the South China Sea.</title>
        <authorList>
            <person name="Chen X."/>
            <person name="Liu J."/>
        </authorList>
    </citation>
    <scope>NUCLEOTIDE SEQUENCE [LARGE SCALE GENOMIC DNA]</scope>
    <source>
        <strain evidence="2 3">S-5</strain>
    </source>
</reference>
<dbReference type="OrthoDB" id="7409765at2"/>
<comment type="caution">
    <text evidence="2">The sequence shown here is derived from an EMBL/GenBank/DDBJ whole genome shotgun (WGS) entry which is preliminary data.</text>
</comment>
<organism evidence="2 3">
    <name type="scientific">Alteriqipengyuania lutimaris</name>
    <dbReference type="NCBI Taxonomy" id="1538146"/>
    <lineage>
        <taxon>Bacteria</taxon>
        <taxon>Pseudomonadati</taxon>
        <taxon>Pseudomonadota</taxon>
        <taxon>Alphaproteobacteria</taxon>
        <taxon>Sphingomonadales</taxon>
        <taxon>Erythrobacteraceae</taxon>
        <taxon>Alteriqipengyuania</taxon>
    </lineage>
</organism>
<evidence type="ECO:0000313" key="3">
    <source>
        <dbReference type="Proteomes" id="UP000254101"/>
    </source>
</evidence>
<dbReference type="EMBL" id="QRBB01000001">
    <property type="protein sequence ID" value="RDS76242.1"/>
    <property type="molecule type" value="Genomic_DNA"/>
</dbReference>
<proteinExistence type="predicted"/>
<name>A0A395LHD6_9SPHN</name>
<feature type="transmembrane region" description="Helical" evidence="1">
    <location>
        <begin position="51"/>
        <end position="67"/>
    </location>
</feature>
<evidence type="ECO:0000313" key="2">
    <source>
        <dbReference type="EMBL" id="RDS76242.1"/>
    </source>
</evidence>
<keyword evidence="3" id="KW-1185">Reference proteome</keyword>
<protein>
    <submittedName>
        <fullName evidence="2">Uncharacterized protein</fullName>
    </submittedName>
</protein>
<feature type="transmembrane region" description="Helical" evidence="1">
    <location>
        <begin position="28"/>
        <end position="45"/>
    </location>
</feature>
<accession>A0A395LHD6</accession>
<dbReference type="Proteomes" id="UP000254101">
    <property type="component" value="Unassembled WGS sequence"/>
</dbReference>
<sequence length="148" mass="16311">MDKNEAQSALDAVRNTDRAMADRMRWPFWRHAIFGAMMALVLLAIALPSAARMPVLALVVLLVFLVVRDDKTRHGMFVSGYQKGRTGWVLVLQFALLAASLAATIMLVDSPLTSPLFWAIAAILLIGSTALSLLWEKIYRSDLKAGRA</sequence>
<keyword evidence="1" id="KW-0812">Transmembrane</keyword>
<keyword evidence="1" id="KW-0472">Membrane</keyword>
<evidence type="ECO:0000256" key="1">
    <source>
        <dbReference type="SAM" id="Phobius"/>
    </source>
</evidence>
<gene>
    <name evidence="2" type="ORF">DL238_00495</name>
</gene>
<dbReference type="RefSeq" id="WP_115490478.1">
    <property type="nucleotide sequence ID" value="NZ_JACHWW010000001.1"/>
</dbReference>
<keyword evidence="1" id="KW-1133">Transmembrane helix</keyword>
<feature type="transmembrane region" description="Helical" evidence="1">
    <location>
        <begin position="88"/>
        <end position="108"/>
    </location>
</feature>
<dbReference type="AlphaFoldDB" id="A0A395LHD6"/>